<name>A0A158PBQ4_ANGCA</name>
<dbReference type="UniPathway" id="UPA00214"/>
<organism evidence="6 7">
    <name type="scientific">Angiostrongylus cantonensis</name>
    <name type="common">Rat lungworm</name>
    <dbReference type="NCBI Taxonomy" id="6313"/>
    <lineage>
        <taxon>Eukaryota</taxon>
        <taxon>Metazoa</taxon>
        <taxon>Ecdysozoa</taxon>
        <taxon>Nematoda</taxon>
        <taxon>Chromadorea</taxon>
        <taxon>Rhabditida</taxon>
        <taxon>Rhabditina</taxon>
        <taxon>Rhabditomorpha</taxon>
        <taxon>Strongyloidea</taxon>
        <taxon>Metastrongylidae</taxon>
        <taxon>Angiostrongylus</taxon>
    </lineage>
</organism>
<dbReference type="GO" id="GO:0004034">
    <property type="term" value="F:aldose 1-epimerase activity"/>
    <property type="evidence" value="ECO:0007669"/>
    <property type="project" value="UniProtKB-EC"/>
</dbReference>
<evidence type="ECO:0000313" key="7">
    <source>
        <dbReference type="WBParaSite" id="ACAC_0001129801-mRNA-1"/>
    </source>
</evidence>
<dbReference type="GO" id="GO:0030246">
    <property type="term" value="F:carbohydrate binding"/>
    <property type="evidence" value="ECO:0007669"/>
    <property type="project" value="InterPro"/>
</dbReference>
<dbReference type="SUPFAM" id="SSF74650">
    <property type="entry name" value="Galactose mutarotase-like"/>
    <property type="match status" value="1"/>
</dbReference>
<dbReference type="Pfam" id="PF01263">
    <property type="entry name" value="Aldose_epim"/>
    <property type="match status" value="1"/>
</dbReference>
<evidence type="ECO:0000256" key="3">
    <source>
        <dbReference type="ARBA" id="ARBA00021023"/>
    </source>
</evidence>
<reference evidence="7" key="2">
    <citation type="submission" date="2016-04" db="UniProtKB">
        <authorList>
            <consortium name="WormBaseParasite"/>
        </authorList>
    </citation>
    <scope>IDENTIFICATION</scope>
</reference>
<evidence type="ECO:0000313" key="6">
    <source>
        <dbReference type="Proteomes" id="UP000035642"/>
    </source>
</evidence>
<reference evidence="6" key="1">
    <citation type="submission" date="2012-09" db="EMBL/GenBank/DDBJ databases">
        <authorList>
            <person name="Martin A.A."/>
        </authorList>
    </citation>
    <scope>NUCLEOTIDE SEQUENCE</scope>
</reference>
<keyword evidence="6" id="KW-1185">Reference proteome</keyword>
<accession>A0A158PBQ4</accession>
<evidence type="ECO:0000256" key="5">
    <source>
        <dbReference type="ARBA" id="ARBA00045743"/>
    </source>
</evidence>
<evidence type="ECO:0000256" key="4">
    <source>
        <dbReference type="ARBA" id="ARBA00032729"/>
    </source>
</evidence>
<dbReference type="InterPro" id="IPR011013">
    <property type="entry name" value="Gal_mutarotase_sf_dom"/>
</dbReference>
<dbReference type="GO" id="GO:0006006">
    <property type="term" value="P:glucose metabolic process"/>
    <property type="evidence" value="ECO:0007669"/>
    <property type="project" value="TreeGrafter"/>
</dbReference>
<comment type="pathway">
    <text evidence="2">Carbohydrate metabolism; galactose metabolism.</text>
</comment>
<dbReference type="WBParaSite" id="ACAC_0001129801-mRNA-1">
    <property type="protein sequence ID" value="ACAC_0001129801-mRNA-1"/>
    <property type="gene ID" value="ACAC_0001129801"/>
</dbReference>
<comment type="function">
    <text evidence="5">Mutarotase that catalyzes the interconversion of beta-D-galactose and alpha-D-galactose during galactose metabolism. Beta-D-galactose is metabolized in the liver into glucose 1-phosphate, the primary metabolic fuel, by the action of four enzymes that constitute the Leloir pathway: GALM, GALK1 (galactokinase), GALT (galactose-1-phosphate uridylyltransferase) and GALE (UDP-galactose-4'-epimerase). Involved in the maintenance of the equilibrium between the beta- and alpha-anomers of galactose, therefore ensuring a sufficient supply of the alpha-anomer for GALK1. Also active on D-glucose although shows a preference for galactose over glucose.</text>
</comment>
<evidence type="ECO:0000256" key="2">
    <source>
        <dbReference type="ARBA" id="ARBA00004947"/>
    </source>
</evidence>
<dbReference type="InterPro" id="IPR008183">
    <property type="entry name" value="Aldose_1/G6P_1-epimerase"/>
</dbReference>
<sequence>MQRPRTAQWLERKFFGVIINALTKIREKKWLLKQMTHYYNRLLSIIRQPGNPMNNLEPKLDDHDDILFQNSDMRSVTIESFGETRDERRVVLIRMTNVCMIRNPNIGYLGNAMRLEMLNLGATVRSIVVPDREGVMTDVALGFDAVKAYENDHLFVGSTLGRVAGRIRGARCAIESKEYFLAQNDHPHHRNGGAKNPLSKKVWDYTLLDDGSGVVFSVKSHDGEEGYPGNVTVQVSYVLTNHNEILVQYSANTDKSTILSNKSGIDLNVSSTQSCVRLSTGLELSGMIGKQGKPYRSNSAFVLGCQGYEDACNQVRRED</sequence>
<dbReference type="STRING" id="6313.A0A158PBQ4"/>
<comment type="catalytic activity">
    <reaction evidence="1">
        <text>alpha-D-galactose = beta-D-galactose</text>
        <dbReference type="Rhea" id="RHEA:28675"/>
        <dbReference type="ChEBI" id="CHEBI:27667"/>
        <dbReference type="ChEBI" id="CHEBI:28061"/>
        <dbReference type="EC" id="5.1.3.3"/>
    </reaction>
    <physiologicalReaction direction="right-to-left" evidence="1">
        <dbReference type="Rhea" id="RHEA:28677"/>
    </physiologicalReaction>
</comment>
<dbReference type="Proteomes" id="UP000035642">
    <property type="component" value="Unassembled WGS sequence"/>
</dbReference>
<dbReference type="GO" id="GO:0033499">
    <property type="term" value="P:galactose catabolic process via UDP-galactose, Leloir pathway"/>
    <property type="evidence" value="ECO:0007669"/>
    <property type="project" value="TreeGrafter"/>
</dbReference>
<evidence type="ECO:0000256" key="1">
    <source>
        <dbReference type="ARBA" id="ARBA00001712"/>
    </source>
</evidence>
<proteinExistence type="predicted"/>
<dbReference type="AlphaFoldDB" id="A0A158PBQ4"/>
<dbReference type="PANTHER" id="PTHR10091:SF0">
    <property type="entry name" value="GALACTOSE MUTAROTASE"/>
    <property type="match status" value="1"/>
</dbReference>
<dbReference type="Gene3D" id="2.70.98.10">
    <property type="match status" value="2"/>
</dbReference>
<dbReference type="InterPro" id="IPR014718">
    <property type="entry name" value="GH-type_carb-bd"/>
</dbReference>
<dbReference type="PANTHER" id="PTHR10091">
    <property type="entry name" value="ALDOSE-1-EPIMERASE"/>
    <property type="match status" value="1"/>
</dbReference>
<protein>
    <recommendedName>
        <fullName evidence="3">Galactose mutarotase</fullName>
    </recommendedName>
    <alternativeName>
        <fullName evidence="4">Aldose 1-epimerase</fullName>
    </alternativeName>
</protein>